<dbReference type="GO" id="GO:0016779">
    <property type="term" value="F:nucleotidyltransferase activity"/>
    <property type="evidence" value="ECO:0007669"/>
    <property type="project" value="UniProtKB-KW"/>
</dbReference>
<dbReference type="GO" id="GO:0004792">
    <property type="term" value="F:thiosulfate-cyanide sulfurtransferase activity"/>
    <property type="evidence" value="ECO:0007669"/>
    <property type="project" value="TreeGrafter"/>
</dbReference>
<dbReference type="AlphaFoldDB" id="A0A380TWS5"/>
<dbReference type="InterPro" id="IPR045886">
    <property type="entry name" value="ThiF/MoeB/HesA"/>
</dbReference>
<reference evidence="3 4" key="1">
    <citation type="submission" date="2018-06" db="EMBL/GenBank/DDBJ databases">
        <authorList>
            <consortium name="Pathogen Informatics"/>
            <person name="Doyle S."/>
        </authorList>
    </citation>
    <scope>NUCLEOTIDE SEQUENCE [LARGE SCALE GENOMIC DNA]</scope>
    <source>
        <strain evidence="3 4">NCTC4191</strain>
    </source>
</reference>
<dbReference type="FunFam" id="3.40.50.720:FF:000080">
    <property type="entry name" value="Thiazole biosynthesis adenylyltransferase ThiF"/>
    <property type="match status" value="1"/>
</dbReference>
<evidence type="ECO:0000313" key="4">
    <source>
        <dbReference type="Proteomes" id="UP000254253"/>
    </source>
</evidence>
<dbReference type="CDD" id="cd00757">
    <property type="entry name" value="ThiF_MoeB_HesA_family"/>
    <property type="match status" value="1"/>
</dbReference>
<name>A0A380TWS5_ACTLI</name>
<dbReference type="SUPFAM" id="SSF69572">
    <property type="entry name" value="Activating enzymes of the ubiquitin-like proteins"/>
    <property type="match status" value="1"/>
</dbReference>
<dbReference type="EC" id="2.7.7.73" evidence="3"/>
<keyword evidence="3" id="KW-0548">Nucleotidyltransferase</keyword>
<dbReference type="InterPro" id="IPR000594">
    <property type="entry name" value="ThiF_NAD_FAD-bd"/>
</dbReference>
<dbReference type="InterPro" id="IPR035985">
    <property type="entry name" value="Ubiquitin-activating_enz"/>
</dbReference>
<dbReference type="Proteomes" id="UP000254253">
    <property type="component" value="Unassembled WGS sequence"/>
</dbReference>
<protein>
    <submittedName>
        <fullName evidence="3">Dinucleotide-utilizing enzyme involved in molybdopterin and thiamine biosynthesis</fullName>
        <ecNumber evidence="3">2.7.7.73</ecNumber>
    </submittedName>
</protein>
<dbReference type="Pfam" id="PF00899">
    <property type="entry name" value="ThiF"/>
    <property type="match status" value="1"/>
</dbReference>
<proteinExistence type="inferred from homology"/>
<keyword evidence="3" id="KW-0808">Transferase</keyword>
<sequence>MNLSDQDFLRYSRQILLEECGIEGQQKLAKSRVLVVGCGGLGSPVAQYLASAGVGKLYLADFDKVDLTNLQRQTLFGMKDLNKPKSEQARLNLQAINPSVEIVAVNKQLTADNLAYWVNKVDVVLDCSDNMATRHAVNKVCVENQIPLISGSAVGMDGQLLGVFPPYKHGCYACLFPDTEIGHLNCRTAGVLAPIVGIIGSLQALETLKFLLGLAVSCDGKFGVFDGRTLMWQQLEMVKDKHCRVCGRP</sequence>
<accession>A0A380TWS5</accession>
<keyword evidence="4" id="KW-1185">Reference proteome</keyword>
<dbReference type="Gene3D" id="3.40.50.720">
    <property type="entry name" value="NAD(P)-binding Rossmann-like Domain"/>
    <property type="match status" value="1"/>
</dbReference>
<dbReference type="PANTHER" id="PTHR10953">
    <property type="entry name" value="UBIQUITIN-ACTIVATING ENZYME E1"/>
    <property type="match status" value="1"/>
</dbReference>
<organism evidence="3 4">
    <name type="scientific">Actinobacillus lignieresii</name>
    <dbReference type="NCBI Taxonomy" id="720"/>
    <lineage>
        <taxon>Bacteria</taxon>
        <taxon>Pseudomonadati</taxon>
        <taxon>Pseudomonadota</taxon>
        <taxon>Gammaproteobacteria</taxon>
        <taxon>Pasteurellales</taxon>
        <taxon>Pasteurellaceae</taxon>
        <taxon>Actinobacillus</taxon>
    </lineage>
</organism>
<dbReference type="EMBL" id="UFRN01000002">
    <property type="protein sequence ID" value="SUT92491.1"/>
    <property type="molecule type" value="Genomic_DNA"/>
</dbReference>
<evidence type="ECO:0000313" key="3">
    <source>
        <dbReference type="EMBL" id="SUT92491.1"/>
    </source>
</evidence>
<feature type="domain" description="THIF-type NAD/FAD binding fold" evidence="2">
    <location>
        <begin position="11"/>
        <end position="244"/>
    </location>
</feature>
<evidence type="ECO:0000256" key="1">
    <source>
        <dbReference type="ARBA" id="ARBA00009919"/>
    </source>
</evidence>
<dbReference type="NCBIfam" id="NF004281">
    <property type="entry name" value="PRK05690.1"/>
    <property type="match status" value="1"/>
</dbReference>
<dbReference type="GO" id="GO:0008641">
    <property type="term" value="F:ubiquitin-like modifier activating enzyme activity"/>
    <property type="evidence" value="ECO:0007669"/>
    <property type="project" value="InterPro"/>
</dbReference>
<gene>
    <name evidence="3" type="primary">thiF</name>
    <name evidence="3" type="ORF">NCTC4191_00837</name>
</gene>
<comment type="similarity">
    <text evidence="1">Belongs to the HesA/MoeB/ThiF family.</text>
</comment>
<dbReference type="PANTHER" id="PTHR10953:SF240">
    <property type="entry name" value="SULFUR CARRIER PROTEIN THIS ADENYLYLTRANSFERASE"/>
    <property type="match status" value="1"/>
</dbReference>
<evidence type="ECO:0000259" key="2">
    <source>
        <dbReference type="Pfam" id="PF00899"/>
    </source>
</evidence>
<dbReference type="RefSeq" id="WP_115590317.1">
    <property type="nucleotide sequence ID" value="NZ_UFRN01000002.1"/>
</dbReference>
<dbReference type="GO" id="GO:0008146">
    <property type="term" value="F:sulfotransferase activity"/>
    <property type="evidence" value="ECO:0007669"/>
    <property type="project" value="TreeGrafter"/>
</dbReference>
<dbReference type="GO" id="GO:0005829">
    <property type="term" value="C:cytosol"/>
    <property type="evidence" value="ECO:0007669"/>
    <property type="project" value="TreeGrafter"/>
</dbReference>